<proteinExistence type="predicted"/>
<evidence type="ECO:0000256" key="1">
    <source>
        <dbReference type="SAM" id="Coils"/>
    </source>
</evidence>
<evidence type="ECO:0000256" key="2">
    <source>
        <dbReference type="SAM" id="Phobius"/>
    </source>
</evidence>
<reference evidence="3 4" key="1">
    <citation type="journal article" date="2018" name="Front. Microbiol.">
        <title>Description and Comparative Genomics of Macrococcus caseolyticus subsp. hominis subsp. nov., Macrococcus goetzii sp. nov., Macrococcus epidermidis sp. nov., and Macrococcus bohemicus sp. nov., Novel Macrococci From Human Clinical Material With Virulence Potential and Suspected Uptake of Foreign DNA by Natural Transformation.</title>
        <authorList>
            <person name="Maslanova I."/>
            <person name="Wertheimer Z."/>
            <person name="Sedlacek I."/>
            <person name="Svec P."/>
            <person name="Indrakova A."/>
            <person name="Kovarovic V."/>
            <person name="Schumann P."/>
            <person name="Sproer C."/>
            <person name="Kralova S."/>
            <person name="Sedo O."/>
            <person name="Kristofova L."/>
            <person name="Vrbovska V."/>
            <person name="Fuzik T."/>
            <person name="Petras P."/>
            <person name="Zdrahal Z."/>
            <person name="Ruzickova V."/>
            <person name="Doskar J."/>
            <person name="Pantucek R."/>
        </authorList>
    </citation>
    <scope>NUCLEOTIDE SEQUENCE [LARGE SCALE GENOMIC DNA]</scope>
    <source>
        <strain evidence="3 4">CCM 4927</strain>
    </source>
</reference>
<keyword evidence="4" id="KW-1185">Reference proteome</keyword>
<feature type="transmembrane region" description="Helical" evidence="2">
    <location>
        <begin position="42"/>
        <end position="65"/>
    </location>
</feature>
<comment type="caution">
    <text evidence="3">The sequence shown here is derived from an EMBL/GenBank/DDBJ whole genome shotgun (WGS) entry which is preliminary data.</text>
</comment>
<feature type="transmembrane region" description="Helical" evidence="2">
    <location>
        <begin position="17"/>
        <end position="35"/>
    </location>
</feature>
<evidence type="ECO:0000313" key="3">
    <source>
        <dbReference type="EMBL" id="RAI79662.1"/>
    </source>
</evidence>
<gene>
    <name evidence="3" type="ORF">BFS35_010980</name>
</gene>
<keyword evidence="2" id="KW-0812">Transmembrane</keyword>
<name>A0A2G5NWX2_9STAP</name>
<keyword evidence="1" id="KW-0175">Coiled coil</keyword>
<dbReference type="EMBL" id="MJBI02000006">
    <property type="protein sequence ID" value="RAI79662.1"/>
    <property type="molecule type" value="Genomic_DNA"/>
</dbReference>
<protein>
    <submittedName>
        <fullName evidence="3">Uncharacterized protein</fullName>
    </submittedName>
</protein>
<sequence length="215" mass="24614">MDKVEQKNFINNLRWKYSFMALSALMIMLISFICFTKEDAWLFLGFSGTALSIVLSVIAILITLIDVAGQKQQVVDITNSAKELREVLEMNKQLNEEYIVSLEKLIKENSREQIIELTEVINKLPDKINEESSNDDLQELSKNVAEAKKKINDINQSSAVIDIDNLMKAYNFNHSIEIPKNNYIDSNLNIKINKELNKNLNDLISKKSLTKRSDS</sequence>
<keyword evidence="2" id="KW-0472">Membrane</keyword>
<dbReference type="Proteomes" id="UP000229523">
    <property type="component" value="Unassembled WGS sequence"/>
</dbReference>
<feature type="coiled-coil region" evidence="1">
    <location>
        <begin position="130"/>
        <end position="157"/>
    </location>
</feature>
<keyword evidence="2" id="KW-1133">Transmembrane helix</keyword>
<accession>A0A2G5NWX2</accession>
<dbReference type="AlphaFoldDB" id="A0A2G5NWX2"/>
<evidence type="ECO:0000313" key="4">
    <source>
        <dbReference type="Proteomes" id="UP000229523"/>
    </source>
</evidence>
<organism evidence="3 4">
    <name type="scientific">Macrococcoides goetzii</name>
    <dbReference type="NCBI Taxonomy" id="1891097"/>
    <lineage>
        <taxon>Bacteria</taxon>
        <taxon>Bacillati</taxon>
        <taxon>Bacillota</taxon>
        <taxon>Bacilli</taxon>
        <taxon>Bacillales</taxon>
        <taxon>Staphylococcaceae</taxon>
        <taxon>Macrococcoides</taxon>
    </lineage>
</organism>
<dbReference type="RefSeq" id="WP_099577014.1">
    <property type="nucleotide sequence ID" value="NZ_MJBI02000006.1"/>
</dbReference>